<keyword evidence="1" id="KW-0472">Membrane</keyword>
<dbReference type="EMBL" id="JAOPGA020000078">
    <property type="protein sequence ID" value="KAL0476724.1"/>
    <property type="molecule type" value="Genomic_DNA"/>
</dbReference>
<keyword evidence="3" id="KW-1185">Reference proteome</keyword>
<reference evidence="2 3" key="1">
    <citation type="submission" date="2024-03" db="EMBL/GenBank/DDBJ databases">
        <title>The Acrasis kona genome and developmental transcriptomes reveal deep origins of eukaryotic multicellular pathways.</title>
        <authorList>
            <person name="Sheikh S."/>
            <person name="Fu C.-J."/>
            <person name="Brown M.W."/>
            <person name="Baldauf S.L."/>
        </authorList>
    </citation>
    <scope>NUCLEOTIDE SEQUENCE [LARGE SCALE GENOMIC DNA]</scope>
    <source>
        <strain evidence="2 3">ATCC MYA-3509</strain>
    </source>
</reference>
<dbReference type="AlphaFoldDB" id="A0AAW2YI33"/>
<comment type="caution">
    <text evidence="2">The sequence shown here is derived from an EMBL/GenBank/DDBJ whole genome shotgun (WGS) entry which is preliminary data.</text>
</comment>
<sequence>MSWCFKGFKESTIEQFINQTMRWTVFLAIIIAWISLLCIVPSHSSLMKRVYVKKEKSTQVEEKVQVISSPLLEKVVPPNDEASKEELVEDAIKVEEKHAVIDTCTITNIAKLNEEQKKLHFHVTPKITSEISAFKKGLGLIKAQKIVKISKEEYLGVGYNKKAKNSFLVEIKKLQEHNPHASDDMVYLEAILLRKKLNKELVIYTCDKGMKKRTEVQKYRDEIKTTALQVNNLKKLLTANDFDTPIQVLYIK</sequence>
<evidence type="ECO:0000313" key="2">
    <source>
        <dbReference type="EMBL" id="KAL0476724.1"/>
    </source>
</evidence>
<proteinExistence type="predicted"/>
<accession>A0AAW2YI33</accession>
<name>A0AAW2YI33_9EUKA</name>
<keyword evidence="1" id="KW-1133">Transmembrane helix</keyword>
<evidence type="ECO:0000313" key="3">
    <source>
        <dbReference type="Proteomes" id="UP001431209"/>
    </source>
</evidence>
<dbReference type="Proteomes" id="UP001431209">
    <property type="component" value="Unassembled WGS sequence"/>
</dbReference>
<organism evidence="2 3">
    <name type="scientific">Acrasis kona</name>
    <dbReference type="NCBI Taxonomy" id="1008807"/>
    <lineage>
        <taxon>Eukaryota</taxon>
        <taxon>Discoba</taxon>
        <taxon>Heterolobosea</taxon>
        <taxon>Tetramitia</taxon>
        <taxon>Eutetramitia</taxon>
        <taxon>Acrasidae</taxon>
        <taxon>Acrasis</taxon>
    </lineage>
</organism>
<protein>
    <submittedName>
        <fullName evidence="2">RimO</fullName>
    </submittedName>
</protein>
<keyword evidence="1" id="KW-0812">Transmembrane</keyword>
<evidence type="ECO:0000256" key="1">
    <source>
        <dbReference type="SAM" id="Phobius"/>
    </source>
</evidence>
<feature type="transmembrane region" description="Helical" evidence="1">
    <location>
        <begin position="20"/>
        <end position="40"/>
    </location>
</feature>
<gene>
    <name evidence="2" type="ORF">AKO1_006153</name>
</gene>